<dbReference type="InterPro" id="IPR023997">
    <property type="entry name" value="TonB-dep_OMP_SusC/RagA_CS"/>
</dbReference>
<keyword evidence="5 7" id="KW-0472">Membrane</keyword>
<dbReference type="Gene3D" id="2.40.170.20">
    <property type="entry name" value="TonB-dependent receptor, beta-barrel domain"/>
    <property type="match status" value="1"/>
</dbReference>
<keyword evidence="8" id="KW-0732">Signal</keyword>
<dbReference type="InterPro" id="IPR023996">
    <property type="entry name" value="TonB-dep_OMP_SusC/RagA"/>
</dbReference>
<dbReference type="InterPro" id="IPR008969">
    <property type="entry name" value="CarboxyPept-like_regulatory"/>
</dbReference>
<evidence type="ECO:0000313" key="10">
    <source>
        <dbReference type="EMBL" id="GAA4145450.1"/>
    </source>
</evidence>
<comment type="subcellular location">
    <subcellularLocation>
        <location evidence="1 7">Cell outer membrane</location>
        <topology evidence="1 7">Multi-pass membrane protein</topology>
    </subcellularLocation>
</comment>
<evidence type="ECO:0000256" key="7">
    <source>
        <dbReference type="PROSITE-ProRule" id="PRU01360"/>
    </source>
</evidence>
<gene>
    <name evidence="10" type="ORF">GCM10022216_29310</name>
</gene>
<keyword evidence="11" id="KW-1185">Reference proteome</keyword>
<dbReference type="InterPro" id="IPR036942">
    <property type="entry name" value="Beta-barrel_TonB_sf"/>
</dbReference>
<dbReference type="SUPFAM" id="SSF49464">
    <property type="entry name" value="Carboxypeptidase regulatory domain-like"/>
    <property type="match status" value="1"/>
</dbReference>
<comment type="caution">
    <text evidence="10">The sequence shown here is derived from an EMBL/GenBank/DDBJ whole genome shotgun (WGS) entry which is preliminary data.</text>
</comment>
<feature type="chain" id="PRO_5046498160" evidence="8">
    <location>
        <begin position="30"/>
        <end position="1075"/>
    </location>
</feature>
<keyword evidence="10" id="KW-0675">Receptor</keyword>
<comment type="similarity">
    <text evidence="7">Belongs to the TonB-dependent receptor family.</text>
</comment>
<dbReference type="NCBIfam" id="TIGR04057">
    <property type="entry name" value="SusC_RagA_signa"/>
    <property type="match status" value="1"/>
</dbReference>
<reference evidence="11" key="1">
    <citation type="journal article" date="2019" name="Int. J. Syst. Evol. Microbiol.">
        <title>The Global Catalogue of Microorganisms (GCM) 10K type strain sequencing project: providing services to taxonomists for standard genome sequencing and annotation.</title>
        <authorList>
            <consortium name="The Broad Institute Genomics Platform"/>
            <consortium name="The Broad Institute Genome Sequencing Center for Infectious Disease"/>
            <person name="Wu L."/>
            <person name="Ma J."/>
        </authorList>
    </citation>
    <scope>NUCLEOTIDE SEQUENCE [LARGE SCALE GENOMIC DNA]</scope>
    <source>
        <strain evidence="11">JCM 16704</strain>
    </source>
</reference>
<keyword evidence="3 7" id="KW-1134">Transmembrane beta strand</keyword>
<keyword evidence="4 7" id="KW-0812">Transmembrane</keyword>
<dbReference type="Gene3D" id="2.170.130.10">
    <property type="entry name" value="TonB-dependent receptor, plug domain"/>
    <property type="match status" value="1"/>
</dbReference>
<dbReference type="EMBL" id="BAAAZI010000012">
    <property type="protein sequence ID" value="GAA4145450.1"/>
    <property type="molecule type" value="Genomic_DNA"/>
</dbReference>
<dbReference type="InterPro" id="IPR037066">
    <property type="entry name" value="Plug_dom_sf"/>
</dbReference>
<dbReference type="Gene3D" id="2.60.40.1120">
    <property type="entry name" value="Carboxypeptidase-like, regulatory domain"/>
    <property type="match status" value="1"/>
</dbReference>
<accession>A0ABP7Z1M2</accession>
<organism evidence="10 11">
    <name type="scientific">Sphingobacterium kyonggiense</name>
    <dbReference type="NCBI Taxonomy" id="714075"/>
    <lineage>
        <taxon>Bacteria</taxon>
        <taxon>Pseudomonadati</taxon>
        <taxon>Bacteroidota</taxon>
        <taxon>Sphingobacteriia</taxon>
        <taxon>Sphingobacteriales</taxon>
        <taxon>Sphingobacteriaceae</taxon>
        <taxon>Sphingobacterium</taxon>
    </lineage>
</organism>
<proteinExistence type="inferred from homology"/>
<dbReference type="SUPFAM" id="SSF56935">
    <property type="entry name" value="Porins"/>
    <property type="match status" value="1"/>
</dbReference>
<evidence type="ECO:0000256" key="1">
    <source>
        <dbReference type="ARBA" id="ARBA00004571"/>
    </source>
</evidence>
<evidence type="ECO:0000256" key="4">
    <source>
        <dbReference type="ARBA" id="ARBA00022692"/>
    </source>
</evidence>
<evidence type="ECO:0000256" key="5">
    <source>
        <dbReference type="ARBA" id="ARBA00023136"/>
    </source>
</evidence>
<evidence type="ECO:0000256" key="2">
    <source>
        <dbReference type="ARBA" id="ARBA00022448"/>
    </source>
</evidence>
<protein>
    <submittedName>
        <fullName evidence="10">TonB-dependent receptor</fullName>
    </submittedName>
</protein>
<dbReference type="Pfam" id="PF13715">
    <property type="entry name" value="CarbopepD_reg_2"/>
    <property type="match status" value="1"/>
</dbReference>
<dbReference type="Proteomes" id="UP001500101">
    <property type="component" value="Unassembled WGS sequence"/>
</dbReference>
<dbReference type="InterPro" id="IPR039426">
    <property type="entry name" value="TonB-dep_rcpt-like"/>
</dbReference>
<keyword evidence="6 7" id="KW-0998">Cell outer membrane</keyword>
<evidence type="ECO:0000256" key="6">
    <source>
        <dbReference type="ARBA" id="ARBA00023237"/>
    </source>
</evidence>
<dbReference type="NCBIfam" id="TIGR04056">
    <property type="entry name" value="OMP_RagA_SusC"/>
    <property type="match status" value="1"/>
</dbReference>
<keyword evidence="2 7" id="KW-0813">Transport</keyword>
<name>A0ABP7Z1M2_9SPHI</name>
<dbReference type="Pfam" id="PF07715">
    <property type="entry name" value="Plug"/>
    <property type="match status" value="1"/>
</dbReference>
<evidence type="ECO:0000256" key="3">
    <source>
        <dbReference type="ARBA" id="ARBA00022452"/>
    </source>
</evidence>
<evidence type="ECO:0000259" key="9">
    <source>
        <dbReference type="Pfam" id="PF07715"/>
    </source>
</evidence>
<dbReference type="PROSITE" id="PS52016">
    <property type="entry name" value="TONB_DEPENDENT_REC_3"/>
    <property type="match status" value="1"/>
</dbReference>
<feature type="domain" description="TonB-dependent receptor plug" evidence="9">
    <location>
        <begin position="144"/>
        <end position="253"/>
    </location>
</feature>
<evidence type="ECO:0000313" key="11">
    <source>
        <dbReference type="Proteomes" id="UP001500101"/>
    </source>
</evidence>
<dbReference type="InterPro" id="IPR012910">
    <property type="entry name" value="Plug_dom"/>
</dbReference>
<sequence length="1075" mass="119597">MSKKDYFPKGRWTKAFIHLALLSPLTLFASPSFGPKVTDSKDQPFVLNKSLSAQQEISGTVRDKDGNPLAGVTVSVKAEGKSTSTDVNGKFSIAVASNSSVLSFTYVGFESKEVTAGSANSVVLEQSSDVIDEVVVVAYGRQKKSNLTSAVSQVDPKVLQDRPSPTVTNMLQGAAPGLVVTRNSGRPGGQGLNIKLRGETSANGSVNPLIVIDGVISSEETFVAINPSDIENISVLKDGGATAIYGAKSAGGVILVTTKKGAAGTGRISLSSNVGVQSPSAMPDRLSLIDEMKYVNLARANANVGPEYSEDDLNYAVNGPTFVKNKDGQWVTYNQQNILDQVVQKKYNIYNNNIQFSGGSEKITYMASLGNMTQNGMFKVGNDKFSRINARANISAQVNDYLKLDIGNAFINQDTRNPQDGGYGIDGGGNSILRQFYSSRMRFPIYNEDGTYFKSGSSSAFGYAIMKDGGFNNDLKRTYFNNATATINNFVKGLEIKLMYSREHIEQQNRNFRRTVDFYTGPDPKTKSQLNNPNNYSIGNYKQLKQNVQAVVDYNLTVAEKHNFHVMGGFQFYGDEYQYQSASTKNLYVNDNPSLNFTSDPLNKSHSQSAYAEKMQSFFGRFNYNFDEKYLFEATIRSDESSRLSPGKRVQVFPSFSAGWNMTKESWFNEALPIFDEFKPRVSWGKVGSTIGIGYYDFLSQLSTNSNLNIFDLKQTYLWQNALPGDEISWEIIETRNIGLDFSLLNRKLSGTFEYFNKFNNNMLVPVTYPATIGIAVPKSNDGRMKTWGWEASLNYRDKIGDDFNYNVGVSMADNQNKLIKYGGAANTQVYSGINNLVEGYALKSIWVYKTDGYFQNAQELEGAPSYERFINKTGVPGVGDVRYVDVDNDGVITPGDNVLGKTGDMIYLGDTNPRYQYGINAYMGYKNFDFSFFIQGIGKRWLKPSNELIQPQLYSYYLPMDFQMDYWTEENRNAAFPRPYLEGGHNFQNSDKWFLSGAYARLKNVQLGYTLNKDVIKKMPFNRVRLYVSAEDILTVSKLGVFKGALDPEIRPEDNKVSPYPFATTVSFGLNIDL</sequence>
<evidence type="ECO:0000256" key="8">
    <source>
        <dbReference type="SAM" id="SignalP"/>
    </source>
</evidence>
<feature type="signal peptide" evidence="8">
    <location>
        <begin position="1"/>
        <end position="29"/>
    </location>
</feature>
<dbReference type="RefSeq" id="WP_344675536.1">
    <property type="nucleotide sequence ID" value="NZ_BAAAZI010000012.1"/>
</dbReference>